<dbReference type="GO" id="GO:0008168">
    <property type="term" value="F:methyltransferase activity"/>
    <property type="evidence" value="ECO:0007669"/>
    <property type="project" value="UniProtKB-KW"/>
</dbReference>
<gene>
    <name evidence="1" type="ORF">MU846_01540</name>
</gene>
<keyword evidence="2" id="KW-1185">Reference proteome</keyword>
<name>A0ABT0E3P8_9GAMM</name>
<evidence type="ECO:0000313" key="1">
    <source>
        <dbReference type="EMBL" id="MCK0536388.1"/>
    </source>
</evidence>
<comment type="caution">
    <text evidence="1">The sequence shown here is derived from an EMBL/GenBank/DDBJ whole genome shotgun (WGS) entry which is preliminary data.</text>
</comment>
<dbReference type="PANTHER" id="PTHR40036:SF1">
    <property type="entry name" value="MACROCIN O-METHYLTRANSFERASE"/>
    <property type="match status" value="1"/>
</dbReference>
<dbReference type="InterPro" id="IPR029063">
    <property type="entry name" value="SAM-dependent_MTases_sf"/>
</dbReference>
<dbReference type="Pfam" id="PF05711">
    <property type="entry name" value="TylF"/>
    <property type="match status" value="1"/>
</dbReference>
<protein>
    <submittedName>
        <fullName evidence="1">TylF/MycF family methyltransferase</fullName>
    </submittedName>
</protein>
<dbReference type="RefSeq" id="WP_246947559.1">
    <property type="nucleotide sequence ID" value="NZ_JALKII010000001.1"/>
</dbReference>
<dbReference type="Gene3D" id="3.40.50.150">
    <property type="entry name" value="Vaccinia Virus protein VP39"/>
    <property type="match status" value="1"/>
</dbReference>
<keyword evidence="1" id="KW-0808">Transferase</keyword>
<dbReference type="PANTHER" id="PTHR40036">
    <property type="entry name" value="MACROCIN O-METHYLTRANSFERASE"/>
    <property type="match status" value="1"/>
</dbReference>
<proteinExistence type="predicted"/>
<accession>A0ABT0E3P8</accession>
<dbReference type="EMBL" id="JALKII010000001">
    <property type="protein sequence ID" value="MCK0536388.1"/>
    <property type="molecule type" value="Genomic_DNA"/>
</dbReference>
<organism evidence="1 2">
    <name type="scientific">Alcanivorax quisquiliarum</name>
    <dbReference type="NCBI Taxonomy" id="2933565"/>
    <lineage>
        <taxon>Bacteria</taxon>
        <taxon>Pseudomonadati</taxon>
        <taxon>Pseudomonadota</taxon>
        <taxon>Gammaproteobacteria</taxon>
        <taxon>Oceanospirillales</taxon>
        <taxon>Alcanivoracaceae</taxon>
        <taxon>Alcanivorax</taxon>
    </lineage>
</organism>
<reference evidence="1" key="1">
    <citation type="submission" date="2022-04" db="EMBL/GenBank/DDBJ databases">
        <title>Alcanivorax sp. CY1518 draft genome sequence.</title>
        <authorList>
            <person name="Zhao G."/>
            <person name="An M."/>
        </authorList>
    </citation>
    <scope>NUCLEOTIDE SEQUENCE</scope>
    <source>
        <strain evidence="1">CY1518</strain>
    </source>
</reference>
<dbReference type="InterPro" id="IPR008884">
    <property type="entry name" value="TylF_MeTrfase"/>
</dbReference>
<sequence length="236" mass="26254">MPDLAQAREAMTWLSPLDLQALPSLEAMQAVLPQFPPHTLLTRDFFEAMLQEAGDFNLPPGGDWAQVGVWRGGGALFLRALMDDLGLGDRLLHLFDAFSELDAEALSRPGDRAFVQALGGGAPMDNETHARQLLRRFGHQDSTRVIRCDITDDNAGVTLPPLSFLHIDVDFYEPTRAALSKCYDRVLPGGIIVIDDYFLDLVHCREATEDFIHERSLADEVSLQRFSSFSVLVKKT</sequence>
<keyword evidence="1" id="KW-0489">Methyltransferase</keyword>
<dbReference type="GO" id="GO:0032259">
    <property type="term" value="P:methylation"/>
    <property type="evidence" value="ECO:0007669"/>
    <property type="project" value="UniProtKB-KW"/>
</dbReference>
<dbReference type="Proteomes" id="UP001165524">
    <property type="component" value="Unassembled WGS sequence"/>
</dbReference>
<evidence type="ECO:0000313" key="2">
    <source>
        <dbReference type="Proteomes" id="UP001165524"/>
    </source>
</evidence>
<dbReference type="SUPFAM" id="SSF53335">
    <property type="entry name" value="S-adenosyl-L-methionine-dependent methyltransferases"/>
    <property type="match status" value="1"/>
</dbReference>